<proteinExistence type="predicted"/>
<name>A0A4P9X1U4_9FUNG</name>
<reference evidence="3" key="1">
    <citation type="journal article" date="2018" name="Nat. Microbiol.">
        <title>Leveraging single-cell genomics to expand the fungal tree of life.</title>
        <authorList>
            <person name="Ahrendt S.R."/>
            <person name="Quandt C.A."/>
            <person name="Ciobanu D."/>
            <person name="Clum A."/>
            <person name="Salamov A."/>
            <person name="Andreopoulos B."/>
            <person name="Cheng J.F."/>
            <person name="Woyke T."/>
            <person name="Pelin A."/>
            <person name="Henrissat B."/>
            <person name="Reynolds N.K."/>
            <person name="Benny G.L."/>
            <person name="Smith M.E."/>
            <person name="James T.Y."/>
            <person name="Grigoriev I.V."/>
        </authorList>
    </citation>
    <scope>NUCLEOTIDE SEQUENCE [LARGE SCALE GENOMIC DNA]</scope>
    <source>
        <strain evidence="3">ATCC 52028</strain>
    </source>
</reference>
<feature type="compositionally biased region" description="Low complexity" evidence="1">
    <location>
        <begin position="120"/>
        <end position="157"/>
    </location>
</feature>
<keyword evidence="3" id="KW-1185">Reference proteome</keyword>
<dbReference type="EMBL" id="ML014667">
    <property type="protein sequence ID" value="RKO98190.1"/>
    <property type="molecule type" value="Genomic_DNA"/>
</dbReference>
<feature type="non-terminal residue" evidence="2">
    <location>
        <position position="217"/>
    </location>
</feature>
<evidence type="ECO:0000313" key="3">
    <source>
        <dbReference type="Proteomes" id="UP000274922"/>
    </source>
</evidence>
<evidence type="ECO:0000256" key="1">
    <source>
        <dbReference type="SAM" id="MobiDB-lite"/>
    </source>
</evidence>
<feature type="region of interest" description="Disordered" evidence="1">
    <location>
        <begin position="1"/>
        <end position="27"/>
    </location>
</feature>
<feature type="compositionally biased region" description="Low complexity" evidence="1">
    <location>
        <begin position="12"/>
        <end position="27"/>
    </location>
</feature>
<feature type="compositionally biased region" description="Low complexity" evidence="1">
    <location>
        <begin position="67"/>
        <end position="81"/>
    </location>
</feature>
<sequence>MARTRPKRSSARRTAAQSSAAPADADAAASRILIDGNDSYDEGSTSASAMGTPVVARAEAPAFPSHPSQRAAASGQRAAAPPYESAGSAAVASPTPSHGTAATRSRRAELTIATAGLTNGRSTRGTPAPGTPGTPLAASAATPTTAAAGRATRASAAQLQQHPPPASLLTTPRAGMPAAAAAAAASLLPGAALWPLTNGAGGAPGSAALGPANGAGN</sequence>
<organism evidence="2 3">
    <name type="scientific">Caulochytrium protostelioides</name>
    <dbReference type="NCBI Taxonomy" id="1555241"/>
    <lineage>
        <taxon>Eukaryota</taxon>
        <taxon>Fungi</taxon>
        <taxon>Fungi incertae sedis</taxon>
        <taxon>Chytridiomycota</taxon>
        <taxon>Chytridiomycota incertae sedis</taxon>
        <taxon>Chytridiomycetes</taxon>
        <taxon>Caulochytriales</taxon>
        <taxon>Caulochytriaceae</taxon>
        <taxon>Caulochytrium</taxon>
    </lineage>
</organism>
<protein>
    <submittedName>
        <fullName evidence="2">Uncharacterized protein</fullName>
    </submittedName>
</protein>
<dbReference type="AlphaFoldDB" id="A0A4P9X1U4"/>
<feature type="compositionally biased region" description="Polar residues" evidence="1">
    <location>
        <begin position="94"/>
        <end position="103"/>
    </location>
</feature>
<evidence type="ECO:0000313" key="2">
    <source>
        <dbReference type="EMBL" id="RKO98190.1"/>
    </source>
</evidence>
<feature type="compositionally biased region" description="Low complexity" evidence="1">
    <location>
        <begin position="205"/>
        <end position="217"/>
    </location>
</feature>
<gene>
    <name evidence="2" type="ORF">CXG81DRAFT_29037</name>
</gene>
<accession>A0A4P9X1U4</accession>
<dbReference type="Proteomes" id="UP000274922">
    <property type="component" value="Unassembled WGS sequence"/>
</dbReference>
<feature type="compositionally biased region" description="Basic residues" evidence="1">
    <location>
        <begin position="1"/>
        <end position="11"/>
    </location>
</feature>
<feature type="region of interest" description="Disordered" evidence="1">
    <location>
        <begin position="58"/>
        <end position="217"/>
    </location>
</feature>
<feature type="compositionally biased region" description="Low complexity" evidence="1">
    <location>
        <begin position="172"/>
        <end position="198"/>
    </location>
</feature>